<evidence type="ECO:0000256" key="5">
    <source>
        <dbReference type="ARBA" id="ARBA00023004"/>
    </source>
</evidence>
<dbReference type="Pfam" id="PF00111">
    <property type="entry name" value="Fer2"/>
    <property type="match status" value="1"/>
</dbReference>
<dbReference type="InterPro" id="IPR017927">
    <property type="entry name" value="FAD-bd_FR_type"/>
</dbReference>
<dbReference type="Pfam" id="PF00970">
    <property type="entry name" value="FAD_binding_6"/>
    <property type="match status" value="1"/>
</dbReference>
<dbReference type="InterPro" id="IPR001433">
    <property type="entry name" value="OxRdtase_FAD/NAD-bd"/>
</dbReference>
<keyword evidence="5" id="KW-0408">Iron</keyword>
<dbReference type="Proteomes" id="UP000051562">
    <property type="component" value="Unassembled WGS sequence"/>
</dbReference>
<dbReference type="AlphaFoldDB" id="A0A0Q3I8S3"/>
<feature type="domain" description="FAD-binding FR-type" evidence="8">
    <location>
        <begin position="5"/>
        <end position="107"/>
    </location>
</feature>
<keyword evidence="3" id="KW-0479">Metal-binding</keyword>
<dbReference type="InterPro" id="IPR036010">
    <property type="entry name" value="2Fe-2S_ferredoxin-like_sf"/>
</dbReference>
<reference evidence="9 10" key="1">
    <citation type="submission" date="2015-10" db="EMBL/GenBank/DDBJ databases">
        <title>Draft genome of Bosea thiooxidans.</title>
        <authorList>
            <person name="Wang X."/>
        </authorList>
    </citation>
    <scope>NUCLEOTIDE SEQUENCE [LARGE SCALE GENOMIC DNA]</scope>
    <source>
        <strain evidence="9 10">CGMCC 9174</strain>
    </source>
</reference>
<evidence type="ECO:0000256" key="3">
    <source>
        <dbReference type="ARBA" id="ARBA00022723"/>
    </source>
</evidence>
<keyword evidence="10" id="KW-1185">Reference proteome</keyword>
<dbReference type="SUPFAM" id="SSF54292">
    <property type="entry name" value="2Fe-2S ferredoxin-like"/>
    <property type="match status" value="1"/>
</dbReference>
<dbReference type="InterPro" id="IPR050415">
    <property type="entry name" value="MRET"/>
</dbReference>
<dbReference type="SUPFAM" id="SSF63380">
    <property type="entry name" value="Riboflavin synthase domain-like"/>
    <property type="match status" value="1"/>
</dbReference>
<dbReference type="CDD" id="cd06185">
    <property type="entry name" value="PDR_like"/>
    <property type="match status" value="1"/>
</dbReference>
<dbReference type="Pfam" id="PF00175">
    <property type="entry name" value="NAD_binding_1"/>
    <property type="match status" value="1"/>
</dbReference>
<dbReference type="PANTHER" id="PTHR47354">
    <property type="entry name" value="NADH OXIDOREDUCTASE HCR"/>
    <property type="match status" value="1"/>
</dbReference>
<dbReference type="SUPFAM" id="SSF52343">
    <property type="entry name" value="Ferredoxin reductase-like, C-terminal NADP-linked domain"/>
    <property type="match status" value="1"/>
</dbReference>
<dbReference type="GO" id="GO:0051537">
    <property type="term" value="F:2 iron, 2 sulfur cluster binding"/>
    <property type="evidence" value="ECO:0007669"/>
    <property type="project" value="UniProtKB-KW"/>
</dbReference>
<feature type="domain" description="2Fe-2S ferredoxin-type" evidence="7">
    <location>
        <begin position="236"/>
        <end position="319"/>
    </location>
</feature>
<evidence type="ECO:0000256" key="4">
    <source>
        <dbReference type="ARBA" id="ARBA00023002"/>
    </source>
</evidence>
<evidence type="ECO:0000256" key="6">
    <source>
        <dbReference type="ARBA" id="ARBA00023014"/>
    </source>
</evidence>
<dbReference type="InterPro" id="IPR001041">
    <property type="entry name" value="2Fe-2S_ferredoxin-type"/>
</dbReference>
<gene>
    <name evidence="9" type="ORF">ARD30_03045</name>
</gene>
<dbReference type="PROSITE" id="PS00197">
    <property type="entry name" value="2FE2S_FER_1"/>
    <property type="match status" value="1"/>
</dbReference>
<dbReference type="PROSITE" id="PS51384">
    <property type="entry name" value="FAD_FR"/>
    <property type="match status" value="1"/>
</dbReference>
<evidence type="ECO:0000256" key="1">
    <source>
        <dbReference type="ARBA" id="ARBA00022630"/>
    </source>
</evidence>
<dbReference type="InterPro" id="IPR017938">
    <property type="entry name" value="Riboflavin_synthase-like_b-brl"/>
</dbReference>
<dbReference type="InterPro" id="IPR006058">
    <property type="entry name" value="2Fe2S_fd_BS"/>
</dbReference>
<comment type="caution">
    <text evidence="9">The sequence shown here is derived from an EMBL/GenBank/DDBJ whole genome shotgun (WGS) entry which is preliminary data.</text>
</comment>
<evidence type="ECO:0000259" key="8">
    <source>
        <dbReference type="PROSITE" id="PS51384"/>
    </source>
</evidence>
<keyword evidence="4" id="KW-0560">Oxidoreductase</keyword>
<dbReference type="PRINTS" id="PR00409">
    <property type="entry name" value="PHDIOXRDTASE"/>
</dbReference>
<proteinExistence type="predicted"/>
<sequence>MSDQEQWLKARIVGKEAVADDIVMFDLRPLDENMLEPYTPGAHLAVKVPNGETRKYSLCNGPDEAEGYVIAVKKEHGGRGGSVSLIDQTNVGDEILISAPRNDFSLKDGPSSYIFIAGGIGITPIRSMIRHLMATRGKPFKLYYFTRTPAMMAFREEFSGPEFRGKVVIHHDNGDPDKAFDLWPVLEDPKGAHLYCCGPRGLMEAVRDMTGHWSSAAVHFEDFGAAKAKPEDNTPFTVELAKSGEIFEIPVDKSILEVLREAGKTLPSSCESGTCGTCKTRLVSGEPDHRDLALSEQEKARNIMICVSRAKSGALVLDL</sequence>
<dbReference type="InterPro" id="IPR008333">
    <property type="entry name" value="Cbr1-like_FAD-bd_dom"/>
</dbReference>
<dbReference type="GO" id="GO:0046872">
    <property type="term" value="F:metal ion binding"/>
    <property type="evidence" value="ECO:0007669"/>
    <property type="project" value="UniProtKB-KW"/>
</dbReference>
<dbReference type="PANTHER" id="PTHR47354:SF1">
    <property type="entry name" value="CARNITINE MONOOXYGENASE REDUCTASE SUBUNIT"/>
    <property type="match status" value="1"/>
</dbReference>
<keyword evidence="6" id="KW-0411">Iron-sulfur</keyword>
<dbReference type="GO" id="GO:0051213">
    <property type="term" value="F:dioxygenase activity"/>
    <property type="evidence" value="ECO:0007669"/>
    <property type="project" value="UniProtKB-KW"/>
</dbReference>
<dbReference type="RefSeq" id="WP_055727165.1">
    <property type="nucleotide sequence ID" value="NZ_LMAR01000023.1"/>
</dbReference>
<dbReference type="CDD" id="cd00207">
    <property type="entry name" value="fer2"/>
    <property type="match status" value="1"/>
</dbReference>
<dbReference type="InterPro" id="IPR039261">
    <property type="entry name" value="FNR_nucleotide-bd"/>
</dbReference>
<name>A0A0Q3I8S3_9HYPH</name>
<dbReference type="EMBL" id="LMAR01000023">
    <property type="protein sequence ID" value="KQK31399.1"/>
    <property type="molecule type" value="Genomic_DNA"/>
</dbReference>
<accession>A0A0Q3I8S3</accession>
<keyword evidence="9" id="KW-0223">Dioxygenase</keyword>
<evidence type="ECO:0000259" key="7">
    <source>
        <dbReference type="PROSITE" id="PS51085"/>
    </source>
</evidence>
<dbReference type="Gene3D" id="2.40.30.10">
    <property type="entry name" value="Translation factors"/>
    <property type="match status" value="1"/>
</dbReference>
<evidence type="ECO:0000313" key="9">
    <source>
        <dbReference type="EMBL" id="KQK31399.1"/>
    </source>
</evidence>
<dbReference type="Gene3D" id="3.10.20.30">
    <property type="match status" value="1"/>
</dbReference>
<keyword evidence="2" id="KW-0001">2Fe-2S</keyword>
<dbReference type="InterPro" id="IPR012675">
    <property type="entry name" value="Beta-grasp_dom_sf"/>
</dbReference>
<keyword evidence="1" id="KW-0285">Flavoprotein</keyword>
<evidence type="ECO:0000256" key="2">
    <source>
        <dbReference type="ARBA" id="ARBA00022714"/>
    </source>
</evidence>
<evidence type="ECO:0000313" key="10">
    <source>
        <dbReference type="Proteomes" id="UP000051562"/>
    </source>
</evidence>
<dbReference type="PROSITE" id="PS51085">
    <property type="entry name" value="2FE2S_FER_2"/>
    <property type="match status" value="1"/>
</dbReference>
<dbReference type="Gene3D" id="3.40.50.80">
    <property type="entry name" value="Nucleotide-binding domain of ferredoxin-NADP reductase (FNR) module"/>
    <property type="match status" value="1"/>
</dbReference>
<protein>
    <submittedName>
        <fullName evidence="9">Phthalate 4,5-dioxygenase</fullName>
    </submittedName>
</protein>
<organism evidence="9 10">
    <name type="scientific">Bosea thiooxidans</name>
    <dbReference type="NCBI Taxonomy" id="53254"/>
    <lineage>
        <taxon>Bacteria</taxon>
        <taxon>Pseudomonadati</taxon>
        <taxon>Pseudomonadota</taxon>
        <taxon>Alphaproteobacteria</taxon>
        <taxon>Hyphomicrobiales</taxon>
        <taxon>Boseaceae</taxon>
        <taxon>Bosea</taxon>
    </lineage>
</organism>